<evidence type="ECO:0000256" key="1">
    <source>
        <dbReference type="ARBA" id="ARBA00005460"/>
    </source>
</evidence>
<feature type="region of interest" description="Disordered" evidence="5">
    <location>
        <begin position="1"/>
        <end position="33"/>
    </location>
</feature>
<dbReference type="GO" id="GO:0005634">
    <property type="term" value="C:nucleus"/>
    <property type="evidence" value="ECO:0007669"/>
    <property type="project" value="TreeGrafter"/>
</dbReference>
<reference evidence="8 9" key="1">
    <citation type="journal article" date="2023" name="Elife">
        <title>Identification of key yeast species and microbe-microbe interactions impacting larval growth of Drosophila in the wild.</title>
        <authorList>
            <person name="Mure A."/>
            <person name="Sugiura Y."/>
            <person name="Maeda R."/>
            <person name="Honda K."/>
            <person name="Sakurai N."/>
            <person name="Takahashi Y."/>
            <person name="Watada M."/>
            <person name="Katoh T."/>
            <person name="Gotoh A."/>
            <person name="Gotoh Y."/>
            <person name="Taniguchi I."/>
            <person name="Nakamura K."/>
            <person name="Hayashi T."/>
            <person name="Katayama T."/>
            <person name="Uemura T."/>
            <person name="Hattori Y."/>
        </authorList>
    </citation>
    <scope>NUCLEOTIDE SEQUENCE [LARGE SCALE GENOMIC DNA]</scope>
    <source>
        <strain evidence="8 9">SB-73</strain>
    </source>
</reference>
<proteinExistence type="inferred from homology"/>
<evidence type="ECO:0000256" key="4">
    <source>
        <dbReference type="PIRNR" id="PIRNR015965"/>
    </source>
</evidence>
<gene>
    <name evidence="8" type="ORF">DASB73_009000</name>
</gene>
<protein>
    <recommendedName>
        <fullName evidence="4">26S proteasome regulatory subunit RPN1</fullName>
    </recommendedName>
</protein>
<dbReference type="InterPro" id="IPR002015">
    <property type="entry name" value="Proteasome/cyclosome_rpt"/>
</dbReference>
<evidence type="ECO:0000313" key="8">
    <source>
        <dbReference type="EMBL" id="GMM49942.1"/>
    </source>
</evidence>
<feature type="compositionally biased region" description="Low complexity" evidence="5">
    <location>
        <begin position="719"/>
        <end position="739"/>
    </location>
</feature>
<dbReference type="InterPro" id="IPR040892">
    <property type="entry name" value="RPN1_N"/>
</dbReference>
<dbReference type="InterPro" id="IPR041433">
    <property type="entry name" value="RPN1_C"/>
</dbReference>
<dbReference type="PANTHER" id="PTHR10943">
    <property type="entry name" value="26S PROTEASOME NON-ATPASE REGULATORY SUBUNIT"/>
    <property type="match status" value="1"/>
</dbReference>
<feature type="region of interest" description="Disordered" evidence="5">
    <location>
        <begin position="704"/>
        <end position="770"/>
    </location>
</feature>
<feature type="region of interest" description="Disordered" evidence="5">
    <location>
        <begin position="325"/>
        <end position="345"/>
    </location>
</feature>
<dbReference type="GO" id="GO:0008540">
    <property type="term" value="C:proteasome regulatory particle, base subcomplex"/>
    <property type="evidence" value="ECO:0007669"/>
    <property type="project" value="UniProtKB-UniRule"/>
</dbReference>
<dbReference type="GO" id="GO:0043161">
    <property type="term" value="P:proteasome-mediated ubiquitin-dependent protein catabolic process"/>
    <property type="evidence" value="ECO:0007669"/>
    <property type="project" value="TreeGrafter"/>
</dbReference>
<dbReference type="GO" id="GO:0030234">
    <property type="term" value="F:enzyme regulator activity"/>
    <property type="evidence" value="ECO:0007669"/>
    <property type="project" value="UniProtKB-UniRule"/>
</dbReference>
<dbReference type="PIRSF" id="PIRSF015965">
    <property type="entry name" value="26S_Psome_Rpn1"/>
    <property type="match status" value="1"/>
</dbReference>
<dbReference type="InterPro" id="IPR011989">
    <property type="entry name" value="ARM-like"/>
</dbReference>
<dbReference type="Proteomes" id="UP001362899">
    <property type="component" value="Unassembled WGS sequence"/>
</dbReference>
<dbReference type="Gene3D" id="1.25.10.10">
    <property type="entry name" value="Leucine-rich Repeat Variant"/>
    <property type="match status" value="1"/>
</dbReference>
<accession>A0AAV5RG28</accession>
<dbReference type="EMBL" id="BTGC01000003">
    <property type="protein sequence ID" value="GMM49942.1"/>
    <property type="molecule type" value="Genomic_DNA"/>
</dbReference>
<comment type="caution">
    <text evidence="8">The sequence shown here is derived from an EMBL/GenBank/DDBJ whole genome shotgun (WGS) entry which is preliminary data.</text>
</comment>
<dbReference type="GO" id="GO:0034515">
    <property type="term" value="C:proteasome storage granule"/>
    <property type="evidence" value="ECO:0007669"/>
    <property type="project" value="TreeGrafter"/>
</dbReference>
<dbReference type="Pfam" id="PF01851">
    <property type="entry name" value="PC_rep"/>
    <property type="match status" value="1"/>
</dbReference>
<dbReference type="Pfam" id="PF18051">
    <property type="entry name" value="RPN1_C"/>
    <property type="match status" value="1"/>
</dbReference>
<evidence type="ECO:0000259" key="6">
    <source>
        <dbReference type="Pfam" id="PF17781"/>
    </source>
</evidence>
<evidence type="ECO:0000256" key="5">
    <source>
        <dbReference type="SAM" id="MobiDB-lite"/>
    </source>
</evidence>
<evidence type="ECO:0000256" key="2">
    <source>
        <dbReference type="ARBA" id="ARBA00022737"/>
    </source>
</evidence>
<dbReference type="InterPro" id="IPR016643">
    <property type="entry name" value="26S_Psome_Rpn1"/>
</dbReference>
<comment type="similarity">
    <text evidence="1 4">Belongs to the proteasome subunit S2 family.</text>
</comment>
<dbReference type="InterPro" id="IPR016024">
    <property type="entry name" value="ARM-type_fold"/>
</dbReference>
<sequence length="1037" mass="112715">MADGEKLRKASNEGDKPARKDEQKAVSAVEELNEEDQRLAEELETLVDVLAERNAELHPSALSRLSTLIRTSTSSMTAVPKPLKFAKPHYPRLVEAYRTWVPGNLKSRLAGVLSVLGMTQGTALQYRLLVDKDLDGELEEWGHDYLRHLALEIGTEYHRRAEAETEKNENELEIQNESEMAVDGADGAEGANGVNSNLISLALQIVPFFLQHNAETDAVDLLLEVDSIERLVECEFVDSDSLQRVCQYLVSCSAYLDSVTAVSALKTAYTLHKKNNDFTQALVLAMKLDAEELVRAVFTDCEDKSLRKQLALILARHRRVYDLVGSEKSNEENENEENEEPGFPQAPEDIAQIVNNTQLQKYFAYLVKELNLEKPKHPAETLGSSSETNLFKTYADRAKMSLASIFVRGFMNAGFCNLGDAFEEFINSLSRHRNSCATAVHGIIGLGFKWNYNEVVEQADQYTDPTLDTVCRAGAVLAFGVGTSGVHDDTDAVVGILKEYIETFDPGDASPDFAEGAPRTDGMLTCALLSLGFAYAGTSRREMLDILHPYVSSAHLPMETAALASLALGLIFVGSADGAATAAILEALLEREASDLSDSWAPMLGLGLALLYVGKTDLIEAPVEAVKAIDHPVAQSIEILLVMCAYAGSGNVLQIQRLLNEAATRVYEDDDEEEDDEDEKSTQAATSLIAALAADRPDAAAELGDSAMPDITSDDADAADASATSATSANADATSTNADADADADTDANETTENVDASETAETEPKREDAATLHELAKVKALCTLGVAVIAMGESIGEEMVLRHLEHLMHYGDSFIKQAVPLAMGLLYTSNPQMKVYETLSRYTHESDFNVAANAVFAMGLVGAGTLNARVSQLLRQLDDYHARQSDLLFMVRFALGLLNLGKGTQTLSPFSAEKQLMSPVSFAGLLITSIGLLMPNSKQFMLTDHPNLFFSLGLAIQPRMIVTVDEDMNPLKVTVRIGQAVDTVGQAGKPKRITGWVTQDTPVLLSAGERAELENDEYEPLSSVLEGIVILRKKKD</sequence>
<name>A0AAV5RG28_STABA</name>
<keyword evidence="9" id="KW-1185">Reference proteome</keyword>
<dbReference type="PANTHER" id="PTHR10943:SF1">
    <property type="entry name" value="26S PROTEASOME NON-ATPASE REGULATORY SUBUNIT 2"/>
    <property type="match status" value="1"/>
</dbReference>
<keyword evidence="2" id="KW-0677">Repeat</keyword>
<feature type="compositionally biased region" description="Acidic residues" evidence="5">
    <location>
        <begin position="740"/>
        <end position="750"/>
    </location>
</feature>
<dbReference type="AlphaFoldDB" id="A0AAV5RG28"/>
<evidence type="ECO:0000256" key="3">
    <source>
        <dbReference type="ARBA" id="ARBA00022942"/>
    </source>
</evidence>
<keyword evidence="3 4" id="KW-0647">Proteasome</keyword>
<feature type="domain" description="RPN1 N-terminal" evidence="6">
    <location>
        <begin position="43"/>
        <end position="380"/>
    </location>
</feature>
<feature type="domain" description="26S proteasome non-ATPase regulatory subunit RPN1 C-terminal" evidence="7">
    <location>
        <begin position="985"/>
        <end position="1037"/>
    </location>
</feature>
<organism evidence="8 9">
    <name type="scientific">Starmerella bacillaris</name>
    <name type="common">Yeast</name>
    <name type="synonym">Candida zemplinina</name>
    <dbReference type="NCBI Taxonomy" id="1247836"/>
    <lineage>
        <taxon>Eukaryota</taxon>
        <taxon>Fungi</taxon>
        <taxon>Dikarya</taxon>
        <taxon>Ascomycota</taxon>
        <taxon>Saccharomycotina</taxon>
        <taxon>Dipodascomycetes</taxon>
        <taxon>Dipodascales</taxon>
        <taxon>Trichomonascaceae</taxon>
        <taxon>Starmerella</taxon>
    </lineage>
</organism>
<dbReference type="Pfam" id="PF17781">
    <property type="entry name" value="RPN1_RPN2_N"/>
    <property type="match status" value="1"/>
</dbReference>
<comment type="function">
    <text evidence="4">Acts as a regulatory subunit of the 26 proteasome which is involved in the ATP-dependent degradation of ubiquitinated proteins.</text>
</comment>
<evidence type="ECO:0000259" key="7">
    <source>
        <dbReference type="Pfam" id="PF18051"/>
    </source>
</evidence>
<feature type="compositionally biased region" description="Basic and acidic residues" evidence="5">
    <location>
        <begin position="1"/>
        <end position="24"/>
    </location>
</feature>
<dbReference type="GO" id="GO:0042176">
    <property type="term" value="P:regulation of protein catabolic process"/>
    <property type="evidence" value="ECO:0007669"/>
    <property type="project" value="InterPro"/>
</dbReference>
<evidence type="ECO:0000313" key="9">
    <source>
        <dbReference type="Proteomes" id="UP001362899"/>
    </source>
</evidence>
<dbReference type="SUPFAM" id="SSF48371">
    <property type="entry name" value="ARM repeat"/>
    <property type="match status" value="1"/>
</dbReference>